<evidence type="ECO:0000256" key="1">
    <source>
        <dbReference type="ARBA" id="ARBA00022729"/>
    </source>
</evidence>
<dbReference type="Pfam" id="PF12849">
    <property type="entry name" value="PBP_like_2"/>
    <property type="match status" value="1"/>
</dbReference>
<dbReference type="InterPro" id="IPR050811">
    <property type="entry name" value="Phosphate_ABC_transporter"/>
</dbReference>
<feature type="compositionally biased region" description="Polar residues" evidence="2">
    <location>
        <begin position="50"/>
        <end position="62"/>
    </location>
</feature>
<dbReference type="RefSeq" id="WP_264319517.1">
    <property type="nucleotide sequence ID" value="NZ_JADEXN010000003.1"/>
</dbReference>
<sequence>MSQKNETATLAIALLVTLGLIGGGIWLFKTQLGQLFARSSDSPVPEAVDGQTNSSSTGSTVRDSFDRRDLTGIAEVSDIPDGLFNYGGSTTWAPLRPTVDALLQEVLPSFGLRYVNPLNGVPSSGGGIEMLIDDQLAFAQSSRPLEDEEYDRAKQRGLTLKQIPVAIDGIAVAVHPELDVAGVTIAQLKDIYTGKITNWSQVGGPNLPIVPVSRPAESGGTVEFFIDNVLGGQALGANVTLAPTTTQALRRVGDNPGGIYYASAPEVVPQCSIKPLPVGRSPDRLVAPYQEPLVPSQVCPDRRNQLNAAAFQNGDYPITRRLFVIVKQNGQIDERAGNAYAQLLLTEPIQELLAEAGFVSIQ</sequence>
<dbReference type="PANTHER" id="PTHR30570:SF1">
    <property type="entry name" value="PHOSPHATE-BINDING PROTEIN PSTS"/>
    <property type="match status" value="1"/>
</dbReference>
<keyword evidence="3" id="KW-0472">Membrane</keyword>
<keyword evidence="3" id="KW-1133">Transmembrane helix</keyword>
<feature type="domain" description="PBP" evidence="4">
    <location>
        <begin position="123"/>
        <end position="346"/>
    </location>
</feature>
<reference evidence="5" key="1">
    <citation type="submission" date="2020-10" db="EMBL/GenBank/DDBJ databases">
        <authorList>
            <person name="Castelo-Branco R."/>
            <person name="Eusebio N."/>
            <person name="Adriana R."/>
            <person name="Vieira A."/>
            <person name="Brugerolle De Fraissinette N."/>
            <person name="Rezende De Castro R."/>
            <person name="Schneider M.P."/>
            <person name="Vasconcelos V."/>
            <person name="Leao P.N."/>
        </authorList>
    </citation>
    <scope>NUCLEOTIDE SEQUENCE</scope>
    <source>
        <strain evidence="5">LEGE 11467</strain>
    </source>
</reference>
<feature type="region of interest" description="Disordered" evidence="2">
    <location>
        <begin position="40"/>
        <end position="64"/>
    </location>
</feature>
<dbReference type="SUPFAM" id="SSF53850">
    <property type="entry name" value="Periplasmic binding protein-like II"/>
    <property type="match status" value="1"/>
</dbReference>
<gene>
    <name evidence="5" type="ORF">IQ235_00395</name>
</gene>
<keyword evidence="3" id="KW-0812">Transmembrane</keyword>
<name>A0A928VTS7_9CYAN</name>
<comment type="caution">
    <text evidence="5">The sequence shown here is derived from an EMBL/GenBank/DDBJ whole genome shotgun (WGS) entry which is preliminary data.</text>
</comment>
<keyword evidence="6" id="KW-1185">Reference proteome</keyword>
<dbReference type="AlphaFoldDB" id="A0A928VTS7"/>
<evidence type="ECO:0000313" key="5">
    <source>
        <dbReference type="EMBL" id="MBE9039254.1"/>
    </source>
</evidence>
<evidence type="ECO:0000256" key="2">
    <source>
        <dbReference type="SAM" id="MobiDB-lite"/>
    </source>
</evidence>
<evidence type="ECO:0000256" key="3">
    <source>
        <dbReference type="SAM" id="Phobius"/>
    </source>
</evidence>
<organism evidence="5 6">
    <name type="scientific">Zarconia navalis LEGE 11467</name>
    <dbReference type="NCBI Taxonomy" id="1828826"/>
    <lineage>
        <taxon>Bacteria</taxon>
        <taxon>Bacillati</taxon>
        <taxon>Cyanobacteriota</taxon>
        <taxon>Cyanophyceae</taxon>
        <taxon>Oscillatoriophycideae</taxon>
        <taxon>Oscillatoriales</taxon>
        <taxon>Oscillatoriales incertae sedis</taxon>
        <taxon>Zarconia</taxon>
        <taxon>Zarconia navalis</taxon>
    </lineage>
</organism>
<dbReference type="PANTHER" id="PTHR30570">
    <property type="entry name" value="PERIPLASMIC PHOSPHATE BINDING COMPONENT OF PHOSPHATE ABC TRANSPORTER"/>
    <property type="match status" value="1"/>
</dbReference>
<dbReference type="EMBL" id="JADEXN010000003">
    <property type="protein sequence ID" value="MBE9039254.1"/>
    <property type="molecule type" value="Genomic_DNA"/>
</dbReference>
<feature type="transmembrane region" description="Helical" evidence="3">
    <location>
        <begin position="7"/>
        <end position="28"/>
    </location>
</feature>
<dbReference type="InterPro" id="IPR024370">
    <property type="entry name" value="PBP_domain"/>
</dbReference>
<protein>
    <submittedName>
        <fullName evidence="5">PstS family phosphate ABC transporter substrate-binding protein</fullName>
    </submittedName>
</protein>
<dbReference type="Proteomes" id="UP000621799">
    <property type="component" value="Unassembled WGS sequence"/>
</dbReference>
<keyword evidence="1" id="KW-0732">Signal</keyword>
<evidence type="ECO:0000259" key="4">
    <source>
        <dbReference type="Pfam" id="PF12849"/>
    </source>
</evidence>
<dbReference type="CDD" id="cd13566">
    <property type="entry name" value="PBP2_phosphate"/>
    <property type="match status" value="1"/>
</dbReference>
<proteinExistence type="predicted"/>
<accession>A0A928VTS7</accession>
<dbReference type="Gene3D" id="3.40.190.10">
    <property type="entry name" value="Periplasmic binding protein-like II"/>
    <property type="match status" value="2"/>
</dbReference>
<evidence type="ECO:0000313" key="6">
    <source>
        <dbReference type="Proteomes" id="UP000621799"/>
    </source>
</evidence>